<organism evidence="3 4">
    <name type="scientific">Stenotrophomonas maltophilia</name>
    <name type="common">Pseudomonas maltophilia</name>
    <name type="synonym">Xanthomonas maltophilia</name>
    <dbReference type="NCBI Taxonomy" id="40324"/>
    <lineage>
        <taxon>Bacteria</taxon>
        <taxon>Pseudomonadati</taxon>
        <taxon>Pseudomonadota</taxon>
        <taxon>Gammaproteobacteria</taxon>
        <taxon>Lysobacterales</taxon>
        <taxon>Lysobacteraceae</taxon>
        <taxon>Stenotrophomonas</taxon>
        <taxon>Stenotrophomonas maltophilia group</taxon>
    </lineage>
</organism>
<dbReference type="AlphaFoldDB" id="A0A246HJM3"/>
<evidence type="ECO:0000313" key="4">
    <source>
        <dbReference type="Proteomes" id="UP000198157"/>
    </source>
</evidence>
<dbReference type="OrthoDB" id="270335at2"/>
<feature type="chain" id="PRO_5012647998" description="DSP-PTPase phosphatase fused to NAD+ Kinase domain-containing protein" evidence="1">
    <location>
        <begin position="34"/>
        <end position="176"/>
    </location>
</feature>
<dbReference type="InterPro" id="IPR029021">
    <property type="entry name" value="Prot-tyrosine_phosphatase-like"/>
</dbReference>
<name>A0A246HJM3_STEMA</name>
<evidence type="ECO:0000259" key="2">
    <source>
        <dbReference type="Pfam" id="PF22741"/>
    </source>
</evidence>
<dbReference type="InterPro" id="IPR055214">
    <property type="entry name" value="PTP-NADK"/>
</dbReference>
<protein>
    <recommendedName>
        <fullName evidence="2">DSP-PTPase phosphatase fused to NAD+ Kinase domain-containing protein</fullName>
    </recommendedName>
</protein>
<dbReference type="Proteomes" id="UP000198157">
    <property type="component" value="Unassembled WGS sequence"/>
</dbReference>
<feature type="signal peptide" evidence="1">
    <location>
        <begin position="1"/>
        <end position="33"/>
    </location>
</feature>
<reference evidence="3 4" key="1">
    <citation type="submission" date="2017-06" db="EMBL/GenBank/DDBJ databases">
        <authorList>
            <person name="Kim H.J."/>
            <person name="Triplett B.A."/>
        </authorList>
    </citation>
    <scope>NUCLEOTIDE SEQUENCE [LARGE SCALE GENOMIC DNA]</scope>
    <source>
        <strain evidence="3 4">13146</strain>
    </source>
</reference>
<dbReference type="EMBL" id="NIVS01000042">
    <property type="protein sequence ID" value="OWQ51343.1"/>
    <property type="molecule type" value="Genomic_DNA"/>
</dbReference>
<dbReference type="GO" id="GO:0016787">
    <property type="term" value="F:hydrolase activity"/>
    <property type="evidence" value="ECO:0007669"/>
    <property type="project" value="InterPro"/>
</dbReference>
<evidence type="ECO:0000256" key="1">
    <source>
        <dbReference type="SAM" id="SignalP"/>
    </source>
</evidence>
<accession>A0A246HJM3</accession>
<sequence length="176" mass="18225">MASHIVSPAASIVRRFRLAAITALLALCLPAWAAELPFAQPRPQLYTAGQPSAAQLQQAAAAGVTTLIDLRQPDEARGFDETAAAERLGLRYVRIPIAGAAGLTDANAQALRTVLAQSQGPVLLHCASGNRAGALLALLEARNGASVDEALTLGRAAGMTSLEAPTRVLLEQDAAR</sequence>
<dbReference type="SUPFAM" id="SSF52799">
    <property type="entry name" value="(Phosphotyrosine protein) phosphatases II"/>
    <property type="match status" value="1"/>
</dbReference>
<proteinExistence type="predicted"/>
<feature type="domain" description="DSP-PTPase phosphatase fused to NAD+ Kinase" evidence="2">
    <location>
        <begin position="44"/>
        <end position="157"/>
    </location>
</feature>
<keyword evidence="1" id="KW-0732">Signal</keyword>
<dbReference type="Pfam" id="PF22741">
    <property type="entry name" value="PTP-NADK"/>
    <property type="match status" value="1"/>
</dbReference>
<gene>
    <name evidence="3" type="ORF">CEE60_14955</name>
</gene>
<dbReference type="Gene3D" id="3.90.190.10">
    <property type="entry name" value="Protein tyrosine phosphatase superfamily"/>
    <property type="match status" value="1"/>
</dbReference>
<evidence type="ECO:0000313" key="3">
    <source>
        <dbReference type="EMBL" id="OWQ51343.1"/>
    </source>
</evidence>
<comment type="caution">
    <text evidence="3">The sequence shown here is derived from an EMBL/GenBank/DDBJ whole genome shotgun (WGS) entry which is preliminary data.</text>
</comment>